<dbReference type="CTD" id="100150233"/>
<dbReference type="Gene3D" id="1.20.1250.10">
    <property type="match status" value="1"/>
</dbReference>
<proteinExistence type="inferred from homology"/>
<dbReference type="OrthoDB" id="9872512at2759"/>
<dbReference type="GO" id="GO:0043010">
    <property type="term" value="P:camera-type eye development"/>
    <property type="evidence" value="ECO:0007669"/>
    <property type="project" value="Ensembl"/>
</dbReference>
<feature type="chain" id="PRO_5017474074" description="Leptin" evidence="7">
    <location>
        <begin position="22"/>
        <end position="172"/>
    </location>
</feature>
<evidence type="ECO:0000256" key="7">
    <source>
        <dbReference type="SAM" id="SignalP"/>
    </source>
</evidence>
<dbReference type="GO" id="GO:0005179">
    <property type="term" value="F:hormone activity"/>
    <property type="evidence" value="ECO:0007669"/>
    <property type="project" value="InterPro"/>
</dbReference>
<evidence type="ECO:0000256" key="5">
    <source>
        <dbReference type="ARBA" id="ARBA00030981"/>
    </source>
</evidence>
<name>A0A3B4D0N5_PYGNA</name>
<evidence type="ECO:0000256" key="4">
    <source>
        <dbReference type="ARBA" id="ARBA00022525"/>
    </source>
</evidence>
<dbReference type="GO" id="GO:0005576">
    <property type="term" value="C:extracellular region"/>
    <property type="evidence" value="ECO:0007669"/>
    <property type="project" value="UniProtKB-SubCell"/>
</dbReference>
<dbReference type="OMA" id="LQCTHRK"/>
<sequence length="172" mass="19554">MHSFPALLCSCVVSMLTLGHGLPLPPDAVKNYVKLQAENISSRIQRHKDEMQIFRKLVLDSPEFLPELPSDKPIEGLSSMVETLNTFQKVLHSLPKGHVSQLHSDVSTLQGYLEERMRSLQCTHRKTGIEKSLEAFLKNNGTYYITLGHVALDRLQKYLQKLVRNLDQLKTC</sequence>
<evidence type="ECO:0000313" key="8">
    <source>
        <dbReference type="Ensembl" id="ENSPNAP00000016616.1"/>
    </source>
</evidence>
<organism evidence="8 9">
    <name type="scientific">Pygocentrus nattereri</name>
    <name type="common">Red-bellied piranha</name>
    <dbReference type="NCBI Taxonomy" id="42514"/>
    <lineage>
        <taxon>Eukaryota</taxon>
        <taxon>Metazoa</taxon>
        <taxon>Chordata</taxon>
        <taxon>Craniata</taxon>
        <taxon>Vertebrata</taxon>
        <taxon>Euteleostomi</taxon>
        <taxon>Actinopterygii</taxon>
        <taxon>Neopterygii</taxon>
        <taxon>Teleostei</taxon>
        <taxon>Ostariophysi</taxon>
        <taxon>Characiformes</taxon>
        <taxon>Characoidei</taxon>
        <taxon>Pygocentrus</taxon>
    </lineage>
</organism>
<dbReference type="PIRSF" id="PIRSF001837">
    <property type="entry name" value="Leptin"/>
    <property type="match status" value="1"/>
</dbReference>
<reference evidence="8 9" key="1">
    <citation type="submission" date="2020-10" db="EMBL/GenBank/DDBJ databases">
        <title>Pygocentrus nattereri (red-bellied piranha) genome, fPygNat1, primary haplotype.</title>
        <authorList>
            <person name="Myers G."/>
            <person name="Meyer A."/>
            <person name="Karagic N."/>
            <person name="Pippel M."/>
            <person name="Winkler S."/>
            <person name="Tracey A."/>
            <person name="Wood J."/>
            <person name="Formenti G."/>
            <person name="Howe K."/>
            <person name="Fedrigo O."/>
            <person name="Jarvis E.D."/>
        </authorList>
    </citation>
    <scope>NUCLEOTIDE SEQUENCE [LARGE SCALE GENOMIC DNA]</scope>
</reference>
<keyword evidence="9" id="KW-1185">Reference proteome</keyword>
<protein>
    <recommendedName>
        <fullName evidence="3">Leptin</fullName>
    </recommendedName>
    <alternativeName>
        <fullName evidence="5">Obesity factor</fullName>
    </alternativeName>
</protein>
<evidence type="ECO:0000256" key="2">
    <source>
        <dbReference type="ARBA" id="ARBA00005834"/>
    </source>
</evidence>
<dbReference type="STRING" id="42514.ENSPNAP00000016616"/>
<keyword evidence="6" id="KW-1015">Disulfide bond</keyword>
<dbReference type="PANTHER" id="PTHR11724">
    <property type="entry name" value="LEPTIN"/>
    <property type="match status" value="1"/>
</dbReference>
<dbReference type="GeneTree" id="ENSGT01150000287046"/>
<keyword evidence="7" id="KW-0732">Signal</keyword>
<evidence type="ECO:0000256" key="1">
    <source>
        <dbReference type="ARBA" id="ARBA00004613"/>
    </source>
</evidence>
<dbReference type="GO" id="GO:0048839">
    <property type="term" value="P:inner ear development"/>
    <property type="evidence" value="ECO:0007669"/>
    <property type="project" value="Ensembl"/>
</dbReference>
<dbReference type="InterPro" id="IPR000065">
    <property type="entry name" value="Leptin"/>
</dbReference>
<dbReference type="Ensembl" id="ENSPNAT00000025152.2">
    <property type="protein sequence ID" value="ENSPNAP00000016616.1"/>
    <property type="gene ID" value="ENSPNAG00000022774.2"/>
</dbReference>
<reference evidence="8" key="2">
    <citation type="submission" date="2025-08" db="UniProtKB">
        <authorList>
            <consortium name="Ensembl"/>
        </authorList>
    </citation>
    <scope>IDENTIFICATION</scope>
</reference>
<accession>A0A3B4D0N5</accession>
<dbReference type="PANTHER" id="PTHR11724:SF1">
    <property type="entry name" value="LEPTIN"/>
    <property type="match status" value="1"/>
</dbReference>
<comment type="similarity">
    <text evidence="2">Belongs to the leptin family.</text>
</comment>
<dbReference type="SUPFAM" id="SSF47266">
    <property type="entry name" value="4-helical cytokines"/>
    <property type="match status" value="1"/>
</dbReference>
<dbReference type="AlphaFoldDB" id="A0A3B4D0N5"/>
<evidence type="ECO:0000256" key="6">
    <source>
        <dbReference type="PIRSR" id="PIRSR001837-1"/>
    </source>
</evidence>
<dbReference type="InterPro" id="IPR009079">
    <property type="entry name" value="4_helix_cytokine-like_core"/>
</dbReference>
<dbReference type="Pfam" id="PF02024">
    <property type="entry name" value="Leptin"/>
    <property type="match status" value="1"/>
</dbReference>
<evidence type="ECO:0000256" key="3">
    <source>
        <dbReference type="ARBA" id="ARBA00021421"/>
    </source>
</evidence>
<reference evidence="8" key="3">
    <citation type="submission" date="2025-09" db="UniProtKB">
        <authorList>
            <consortium name="Ensembl"/>
        </authorList>
    </citation>
    <scope>IDENTIFICATION</scope>
</reference>
<feature type="disulfide bond" evidence="6">
    <location>
        <begin position="122"/>
        <end position="172"/>
    </location>
</feature>
<dbReference type="GO" id="GO:0007399">
    <property type="term" value="P:nervous system development"/>
    <property type="evidence" value="ECO:0007669"/>
    <property type="project" value="Ensembl"/>
</dbReference>
<comment type="subcellular location">
    <subcellularLocation>
        <location evidence="1">Secreted</location>
    </subcellularLocation>
</comment>
<feature type="signal peptide" evidence="7">
    <location>
        <begin position="1"/>
        <end position="21"/>
    </location>
</feature>
<dbReference type="RefSeq" id="XP_037396125.1">
    <property type="nucleotide sequence ID" value="XM_037540228.1"/>
</dbReference>
<dbReference type="Proteomes" id="UP001501920">
    <property type="component" value="Chromosome 7"/>
</dbReference>
<keyword evidence="4" id="KW-0964">Secreted</keyword>
<dbReference type="GeneID" id="108442790"/>
<evidence type="ECO:0000313" key="9">
    <source>
        <dbReference type="Proteomes" id="UP001501920"/>
    </source>
</evidence>